<protein>
    <submittedName>
        <fullName evidence="3">Protein wings apart-like</fullName>
    </submittedName>
</protein>
<evidence type="ECO:0000259" key="2">
    <source>
        <dbReference type="PROSITE" id="PS51271"/>
    </source>
</evidence>
<evidence type="ECO:0000256" key="1">
    <source>
        <dbReference type="ARBA" id="ARBA00006854"/>
    </source>
</evidence>
<evidence type="ECO:0000313" key="3">
    <source>
        <dbReference type="EMBL" id="KAB7493973.1"/>
    </source>
</evidence>
<dbReference type="EMBL" id="SEYY01024643">
    <property type="protein sequence ID" value="KAB7493973.1"/>
    <property type="molecule type" value="Genomic_DNA"/>
</dbReference>
<feature type="domain" description="WAPL" evidence="2">
    <location>
        <begin position="66"/>
        <end position="581"/>
    </location>
</feature>
<accession>A0A5N5SIP9</accession>
<organism evidence="3 4">
    <name type="scientific">Armadillidium nasatum</name>
    <dbReference type="NCBI Taxonomy" id="96803"/>
    <lineage>
        <taxon>Eukaryota</taxon>
        <taxon>Metazoa</taxon>
        <taxon>Ecdysozoa</taxon>
        <taxon>Arthropoda</taxon>
        <taxon>Crustacea</taxon>
        <taxon>Multicrustacea</taxon>
        <taxon>Malacostraca</taxon>
        <taxon>Eumalacostraca</taxon>
        <taxon>Peracarida</taxon>
        <taxon>Isopoda</taxon>
        <taxon>Oniscidea</taxon>
        <taxon>Crinocheta</taxon>
        <taxon>Armadillidiidae</taxon>
        <taxon>Armadillidium</taxon>
    </lineage>
</organism>
<dbReference type="PROSITE" id="PS51271">
    <property type="entry name" value="WAPL"/>
    <property type="match status" value="1"/>
</dbReference>
<dbReference type="InterPro" id="IPR022771">
    <property type="entry name" value="WAPL_C"/>
</dbReference>
<dbReference type="PANTHER" id="PTHR22100">
    <property type="entry name" value="WINGS APART-LIKE PROTEIN HOMOLOG"/>
    <property type="match status" value="1"/>
</dbReference>
<reference evidence="3 4" key="1">
    <citation type="journal article" date="2019" name="PLoS Biol.">
        <title>Sex chromosomes control vertical transmission of feminizing Wolbachia symbionts in an isopod.</title>
        <authorList>
            <person name="Becking T."/>
            <person name="Chebbi M.A."/>
            <person name="Giraud I."/>
            <person name="Moumen B."/>
            <person name="Laverre T."/>
            <person name="Caubet Y."/>
            <person name="Peccoud J."/>
            <person name="Gilbert C."/>
            <person name="Cordaux R."/>
        </authorList>
    </citation>
    <scope>NUCLEOTIDE SEQUENCE [LARGE SCALE GENOMIC DNA]</scope>
    <source>
        <strain evidence="3">ANa2</strain>
        <tissue evidence="3">Whole body excluding digestive tract and cuticle</tissue>
    </source>
</reference>
<dbReference type="PANTHER" id="PTHR22100:SF13">
    <property type="entry name" value="WINGS APART-LIKE PROTEIN HOMOLOG"/>
    <property type="match status" value="1"/>
</dbReference>
<dbReference type="Proteomes" id="UP000326759">
    <property type="component" value="Unassembled WGS sequence"/>
</dbReference>
<name>A0A5N5SIP9_9CRUS</name>
<proteinExistence type="inferred from homology"/>
<dbReference type="SUPFAM" id="SSF48371">
    <property type="entry name" value="ARM repeat"/>
    <property type="match status" value="1"/>
</dbReference>
<dbReference type="InterPro" id="IPR011989">
    <property type="entry name" value="ARM-like"/>
</dbReference>
<dbReference type="Gene3D" id="1.25.10.10">
    <property type="entry name" value="Leucine-rich Repeat Variant"/>
    <property type="match status" value="1"/>
</dbReference>
<dbReference type="OrthoDB" id="78088at2759"/>
<gene>
    <name evidence="3" type="primary">wapl</name>
    <name evidence="3" type="ORF">Anas_03286</name>
</gene>
<comment type="similarity">
    <text evidence="1">Belongs to the WAPL family.</text>
</comment>
<dbReference type="FunFam" id="1.25.10.10:FF:000374">
    <property type="entry name" value="Protein wings apart-like"/>
    <property type="match status" value="1"/>
</dbReference>
<evidence type="ECO:0000313" key="4">
    <source>
        <dbReference type="Proteomes" id="UP000326759"/>
    </source>
</evidence>
<dbReference type="InterPro" id="IPR039874">
    <property type="entry name" value="WAPL"/>
</dbReference>
<dbReference type="InterPro" id="IPR016024">
    <property type="entry name" value="ARM-type_fold"/>
</dbReference>
<comment type="caution">
    <text evidence="3">The sequence shown here is derived from an EMBL/GenBank/DDBJ whole genome shotgun (WGS) entry which is preliminary data.</text>
</comment>
<dbReference type="AlphaFoldDB" id="A0A5N5SIP9"/>
<keyword evidence="4" id="KW-1185">Reference proteome</keyword>
<dbReference type="Pfam" id="PF07814">
    <property type="entry name" value="WAPL"/>
    <property type="match status" value="1"/>
</dbReference>
<dbReference type="InterPro" id="IPR012502">
    <property type="entry name" value="WAPL_dom"/>
</dbReference>
<sequence>MKIRKNPLRRRMYRKVPSTVSHVNNDPFSFDTTPVLKRVQTWPSNSQAINDSFEEEPQAVTQVKCPRQAKKYYTVIKNVKKTHQLQESGEFQEFNDDVEYFLDALRNSNSVSTRCLASLNLAQKCMTPAFRMHLRAHATVIKFFRALSDAPSYPQLAECAAMVMFALSQDRLNMDLDRGSLELMLNLLDTDGCVTESGDQLSEAAALDQKSKIRSLCKELQQRGHAKHLKLDNIKAATLAMETLLSLTSKRAGEWFKEELRELGGVDHLMRTITSCMKHFQSDIQSWSPSLMDKLSKVDRCLKVLENVTHQNESNQEYILNYNTGEFSSTLMGLYRMCQTEVPLNPLHPQGYLALCDPNILAAKGIVTTLMTTLKVLINLTHGSRKEALGSRILGKDDEIYNISIYCLLIMPMYLDHDRKFEIQVLACCLLLNLLENSPQNRQRLMNLKSPIAAVDDEDEDEIFGNRERESAMSSLITLFYTSEESARIQEADTNQIIDKDLVQETTKEDEEIEETVARLLQKAGRHMEDTLIAAYTALLAGYCLMDNKEFENSIRLLQPEGHFKTMVAVLKKFLHFMNLTATTSLLRSLKPTERVVKYMDNLDRSPEEEAEEKLKKEKEAEAMAYEAFGF</sequence>